<organism evidence="1 2">
    <name type="scientific">Mucor saturninus</name>
    <dbReference type="NCBI Taxonomy" id="64648"/>
    <lineage>
        <taxon>Eukaryota</taxon>
        <taxon>Fungi</taxon>
        <taxon>Fungi incertae sedis</taxon>
        <taxon>Mucoromycota</taxon>
        <taxon>Mucoromycotina</taxon>
        <taxon>Mucoromycetes</taxon>
        <taxon>Mucorales</taxon>
        <taxon>Mucorineae</taxon>
        <taxon>Mucoraceae</taxon>
        <taxon>Mucor</taxon>
    </lineage>
</organism>
<proteinExistence type="predicted"/>
<name>A0A8H7QSY8_9FUNG</name>
<evidence type="ECO:0000313" key="2">
    <source>
        <dbReference type="Proteomes" id="UP000603453"/>
    </source>
</evidence>
<dbReference type="EMBL" id="JAEPRD010000116">
    <property type="protein sequence ID" value="KAG2198146.1"/>
    <property type="molecule type" value="Genomic_DNA"/>
</dbReference>
<protein>
    <submittedName>
        <fullName evidence="1">Uncharacterized protein</fullName>
    </submittedName>
</protein>
<dbReference type="AlphaFoldDB" id="A0A8H7QSY8"/>
<accession>A0A8H7QSY8</accession>
<reference evidence="1" key="1">
    <citation type="submission" date="2020-12" db="EMBL/GenBank/DDBJ databases">
        <title>Metabolic potential, ecology and presence of endohyphal bacteria is reflected in genomic diversity of Mucoromycotina.</title>
        <authorList>
            <person name="Muszewska A."/>
            <person name="Okrasinska A."/>
            <person name="Steczkiewicz K."/>
            <person name="Drgas O."/>
            <person name="Orlowska M."/>
            <person name="Perlinska-Lenart U."/>
            <person name="Aleksandrzak-Piekarczyk T."/>
            <person name="Szatraj K."/>
            <person name="Zielenkiewicz U."/>
            <person name="Pilsyk S."/>
            <person name="Malc E."/>
            <person name="Mieczkowski P."/>
            <person name="Kruszewska J.S."/>
            <person name="Biernat P."/>
            <person name="Pawlowska J."/>
        </authorList>
    </citation>
    <scope>NUCLEOTIDE SEQUENCE</scope>
    <source>
        <strain evidence="1">WA0000017839</strain>
    </source>
</reference>
<evidence type="ECO:0000313" key="1">
    <source>
        <dbReference type="EMBL" id="KAG2198146.1"/>
    </source>
</evidence>
<keyword evidence="2" id="KW-1185">Reference proteome</keyword>
<dbReference type="Proteomes" id="UP000603453">
    <property type="component" value="Unassembled WGS sequence"/>
</dbReference>
<comment type="caution">
    <text evidence="1">The sequence shown here is derived from an EMBL/GenBank/DDBJ whole genome shotgun (WGS) entry which is preliminary data.</text>
</comment>
<gene>
    <name evidence="1" type="ORF">INT47_001544</name>
</gene>
<sequence length="195" mass="20961">MSLTPITSPQVNATWFVGGNYNVTWDSTFPIFNDSNCSYGRGVLDIEITKKYISNATETAVFKHNGIKIASESFNLDVKEDTWNVSISTYKDFVYKLYLIPGGFVSSESYDRTKKSDFEETCSPHVTISVLLASPEPSSSSAVSAQSSTIKTLATSSGTLPSASPSSESATLGKKSLNTFVHTAIAVFIALAVIA</sequence>
<dbReference type="OrthoDB" id="10280334at2759"/>